<evidence type="ECO:0000313" key="4">
    <source>
        <dbReference type="Proteomes" id="UP000254209"/>
    </source>
</evidence>
<sequence>MANINIRVDDDLKKQSFAVIERFGMTPSQAFKMFLTQIAHTNTIPLSLDYQNINYEANPTTMQVIEDYRKNKKYDVWRQQS</sequence>
<dbReference type="InterPro" id="IPR013321">
    <property type="entry name" value="Arc_rbn_hlx_hlx"/>
</dbReference>
<evidence type="ECO:0000256" key="1">
    <source>
        <dbReference type="ARBA" id="ARBA00010562"/>
    </source>
</evidence>
<keyword evidence="4" id="KW-1185">Reference proteome</keyword>
<dbReference type="NCBIfam" id="TIGR02384">
    <property type="entry name" value="RelB_DinJ"/>
    <property type="match status" value="1"/>
</dbReference>
<reference evidence="3 4" key="1">
    <citation type="submission" date="2018-06" db="EMBL/GenBank/DDBJ databases">
        <authorList>
            <consortium name="Pathogen Informatics"/>
            <person name="Doyle S."/>
        </authorList>
    </citation>
    <scope>NUCLEOTIDE SEQUENCE [LARGE SCALE GENOMIC DNA]</scope>
    <source>
        <strain evidence="3 4">NCTC10283</strain>
    </source>
</reference>
<dbReference type="RefSeq" id="WP_034294466.1">
    <property type="nucleotide sequence ID" value="NZ_CP091519.2"/>
</dbReference>
<evidence type="ECO:0000313" key="3">
    <source>
        <dbReference type="EMBL" id="SSY71096.1"/>
    </source>
</evidence>
<keyword evidence="2" id="KW-1277">Toxin-antitoxin system</keyword>
<dbReference type="Gene3D" id="1.10.1220.10">
    <property type="entry name" value="Met repressor-like"/>
    <property type="match status" value="1"/>
</dbReference>
<protein>
    <submittedName>
        <fullName evidence="3">Antitoxin RelB</fullName>
    </submittedName>
</protein>
<dbReference type="InterPro" id="IPR007337">
    <property type="entry name" value="RelB/DinJ"/>
</dbReference>
<gene>
    <name evidence="3" type="primary">relB</name>
    <name evidence="3" type="ORF">NCTC10283_01232</name>
</gene>
<dbReference type="AlphaFoldDB" id="A0A376BN59"/>
<dbReference type="Proteomes" id="UP000254209">
    <property type="component" value="Unassembled WGS sequence"/>
</dbReference>
<proteinExistence type="inferred from homology"/>
<dbReference type="OrthoDB" id="8613542at2"/>
<accession>A0A376BN59</accession>
<dbReference type="STRING" id="1120980.GCA_000745955_02013"/>
<dbReference type="GO" id="GO:0006351">
    <property type="term" value="P:DNA-templated transcription"/>
    <property type="evidence" value="ECO:0007669"/>
    <property type="project" value="TreeGrafter"/>
</dbReference>
<evidence type="ECO:0000256" key="2">
    <source>
        <dbReference type="ARBA" id="ARBA00022649"/>
    </source>
</evidence>
<organism evidence="3 4">
    <name type="scientific">Alysiella crassa</name>
    <dbReference type="NCBI Taxonomy" id="153491"/>
    <lineage>
        <taxon>Bacteria</taxon>
        <taxon>Pseudomonadati</taxon>
        <taxon>Pseudomonadota</taxon>
        <taxon>Betaproteobacteria</taxon>
        <taxon>Neisseriales</taxon>
        <taxon>Neisseriaceae</taxon>
        <taxon>Alysiella</taxon>
    </lineage>
</organism>
<dbReference type="PANTHER" id="PTHR38781:SF1">
    <property type="entry name" value="ANTITOXIN DINJ-RELATED"/>
    <property type="match status" value="1"/>
</dbReference>
<dbReference type="GO" id="GO:0006355">
    <property type="term" value="P:regulation of DNA-templated transcription"/>
    <property type="evidence" value="ECO:0007669"/>
    <property type="project" value="InterPro"/>
</dbReference>
<dbReference type="Pfam" id="PF04221">
    <property type="entry name" value="RelB"/>
    <property type="match status" value="1"/>
</dbReference>
<comment type="similarity">
    <text evidence="1">Belongs to the RelB/DinJ antitoxin family.</text>
</comment>
<name>A0A376BN59_9NEIS</name>
<dbReference type="EMBL" id="UFSO01000002">
    <property type="protein sequence ID" value="SSY71096.1"/>
    <property type="molecule type" value="Genomic_DNA"/>
</dbReference>
<dbReference type="PANTHER" id="PTHR38781">
    <property type="entry name" value="ANTITOXIN DINJ-RELATED"/>
    <property type="match status" value="1"/>
</dbReference>